<dbReference type="GO" id="GO:0005524">
    <property type="term" value="F:ATP binding"/>
    <property type="evidence" value="ECO:0007669"/>
    <property type="project" value="UniProtKB-UniRule"/>
</dbReference>
<dbReference type="Pfam" id="PF00122">
    <property type="entry name" value="E1-E2_ATPase"/>
    <property type="match status" value="1"/>
</dbReference>
<dbReference type="PRINTS" id="PR00119">
    <property type="entry name" value="CATATPASE"/>
</dbReference>
<dbReference type="AlphaFoldDB" id="A0A7Z0IUG4"/>
<name>A0A7Z0IUG4_9ACTN</name>
<dbReference type="InterPro" id="IPR023299">
    <property type="entry name" value="ATPase_P-typ_cyto_dom_N"/>
</dbReference>
<dbReference type="SUPFAM" id="SSF56784">
    <property type="entry name" value="HAD-like"/>
    <property type="match status" value="1"/>
</dbReference>
<dbReference type="SUPFAM" id="SSF81653">
    <property type="entry name" value="Calcium ATPase, transduction domain A"/>
    <property type="match status" value="1"/>
</dbReference>
<evidence type="ECO:0000313" key="21">
    <source>
        <dbReference type="Proteomes" id="UP000564496"/>
    </source>
</evidence>
<dbReference type="EC" id="7.2.2.8" evidence="3"/>
<feature type="transmembrane region" description="Helical" evidence="17">
    <location>
        <begin position="742"/>
        <end position="762"/>
    </location>
</feature>
<dbReference type="NCBIfam" id="TIGR01494">
    <property type="entry name" value="ATPase_P-type"/>
    <property type="match status" value="2"/>
</dbReference>
<dbReference type="PRINTS" id="PR00943">
    <property type="entry name" value="CUATPASE"/>
</dbReference>
<evidence type="ECO:0000256" key="14">
    <source>
        <dbReference type="ARBA" id="ARBA00023065"/>
    </source>
</evidence>
<gene>
    <name evidence="20" type="ORF">BJ988_004827</name>
</gene>
<dbReference type="PROSITE" id="PS01047">
    <property type="entry name" value="HMA_1"/>
    <property type="match status" value="1"/>
</dbReference>
<evidence type="ECO:0000256" key="15">
    <source>
        <dbReference type="ARBA" id="ARBA00023136"/>
    </source>
</evidence>
<proteinExistence type="inferred from homology"/>
<evidence type="ECO:0000256" key="3">
    <source>
        <dbReference type="ARBA" id="ARBA00012517"/>
    </source>
</evidence>
<dbReference type="GO" id="GO:0005886">
    <property type="term" value="C:plasma membrane"/>
    <property type="evidence" value="ECO:0007669"/>
    <property type="project" value="UniProtKB-SubCell"/>
</dbReference>
<sequence>MTPTATTPTEQQLEIEGMTCASCVRRVTKAISRVEGVEDANVNLATETALVHFDPSRTDLAEISAAIEKAGYQAVLRSSTVDDPQAPKIDEDDRDVRREAELVQLKRRWVTALTVGLGLMALMYVPLPVNAMEPVMSIVLVVAAVTQWWAGRDIYLAATRGLRHGTVDMNTLVMLGTGIAFAYSAFVTLWMGQAEAWGLPLHLYFETALVIIALVLMGRWLEARAKSRTADAVKALVGLMPETATVVRNGRDVTIPVADLQVGDRIRVRAGEKIPVDGRVVAGASYVDESMLTGESDPVRKAEGDIVIGATINQTGSFEFEATAVGSETTLAQIIAMVESAQGSGTKLQRLADRVSAVFVPVVLVVAALTFVGWLVFGPDAESLTSAVTAAIAVLIIACPCALGLATPAAVMVGAGRAAELGVLVGSGETLERARSVTAIVFDKTGTITHGTPEVSEIVPAPGWTPDALVRIAAAAETGSDHPLATALRARAEPPAEASLPSAETSPRSAEASSGAISSDVRDASADAPDVSAFEAHPGRGISAVVDGRRVVVGNAAMLAEEGIDAADNGSVLVAVDGWYAGSIRVADQVRDEAKETVRLLEESGVEVHVLSGDAAATVAKVADEVGVRHAVGGLLPEQKLARIQQLQEDGKVVAMVGDGINDAPALAQADVGIAIGTGTDVALAASDITLVGGDLRGVVTALALSRRTVATIKQGLFWAFAYNVLLIPVAALALLDPVLAGAAMAMSSVSVVTNALRLRGFKRPETPEAYAGRGFLTKARDGGYLVVTAVIAIAIGGALTYVSRSEPAQRGMNGILEWAQGMSPMRPSMTEMHEVDVAPVASDESGIDVAITRREGGLRFLVTDAATGDPVTDLGRTHQAWMHVIVTSQDLSWFRHLHAEPTGRPGELETDVTFPAGGTYRVDTEFRRRADIADVLDRQQLTIEGTQPPAVPVEASPRSSTVDNLTVTLEGSVVADQQSDLRFRFEHSRFEDSSGKMVDDLQPYLGAAGHVVVMSADGRTFVHGHAEGAELAVPGTSFGPELGLHLDVPKAGLYRLWAQFRLADGEVITVPFTVEAVDSAETADSGEEGAG</sequence>
<dbReference type="InterPro" id="IPR001757">
    <property type="entry name" value="P_typ_ATPase"/>
</dbReference>
<accession>A0A7Z0IUG4</accession>
<dbReference type="Gene3D" id="3.30.70.100">
    <property type="match status" value="1"/>
</dbReference>
<evidence type="ECO:0000256" key="6">
    <source>
        <dbReference type="ARBA" id="ARBA00022692"/>
    </source>
</evidence>
<evidence type="ECO:0000256" key="18">
    <source>
        <dbReference type="SAM" id="MobiDB-lite"/>
    </source>
</evidence>
<feature type="domain" description="HMA" evidence="19">
    <location>
        <begin position="9"/>
        <end position="75"/>
    </location>
</feature>
<dbReference type="InterPro" id="IPR059000">
    <property type="entry name" value="ATPase_P-type_domA"/>
</dbReference>
<comment type="caution">
    <text evidence="20">The sequence shown here is derived from an EMBL/GenBank/DDBJ whole genome shotgun (WGS) entry which is preliminary data.</text>
</comment>
<keyword evidence="14" id="KW-0406">Ion transport</keyword>
<dbReference type="InterPro" id="IPR027256">
    <property type="entry name" value="P-typ_ATPase_IB"/>
</dbReference>
<feature type="region of interest" description="Disordered" evidence="18">
    <location>
        <begin position="492"/>
        <end position="524"/>
    </location>
</feature>
<dbReference type="GO" id="GO:0055070">
    <property type="term" value="P:copper ion homeostasis"/>
    <property type="evidence" value="ECO:0007669"/>
    <property type="project" value="TreeGrafter"/>
</dbReference>
<dbReference type="CDD" id="cd00371">
    <property type="entry name" value="HMA"/>
    <property type="match status" value="1"/>
</dbReference>
<feature type="transmembrane region" description="Helical" evidence="17">
    <location>
        <begin position="203"/>
        <end position="221"/>
    </location>
</feature>
<evidence type="ECO:0000259" key="19">
    <source>
        <dbReference type="PROSITE" id="PS50846"/>
    </source>
</evidence>
<dbReference type="NCBIfam" id="TIGR01525">
    <property type="entry name" value="ATPase-IB_hvy"/>
    <property type="match status" value="1"/>
</dbReference>
<dbReference type="InterPro" id="IPR008250">
    <property type="entry name" value="ATPase_P-typ_transduc_dom_A_sf"/>
</dbReference>
<dbReference type="InterPro" id="IPR036412">
    <property type="entry name" value="HAD-like_sf"/>
</dbReference>
<feature type="transmembrane region" description="Helical" evidence="17">
    <location>
        <begin position="109"/>
        <end position="129"/>
    </location>
</feature>
<feature type="transmembrane region" description="Helical" evidence="17">
    <location>
        <begin position="783"/>
        <end position="803"/>
    </location>
</feature>
<dbReference type="InterPro" id="IPR017969">
    <property type="entry name" value="Heavy-metal-associated_CS"/>
</dbReference>
<keyword evidence="6 17" id="KW-0812">Transmembrane</keyword>
<dbReference type="EMBL" id="JACBZR010000001">
    <property type="protein sequence ID" value="NYI80179.1"/>
    <property type="molecule type" value="Genomic_DNA"/>
</dbReference>
<dbReference type="InterPro" id="IPR023214">
    <property type="entry name" value="HAD_sf"/>
</dbReference>
<keyword evidence="4" id="KW-0813">Transport</keyword>
<dbReference type="InterPro" id="IPR018303">
    <property type="entry name" value="ATPase_P-typ_P_site"/>
</dbReference>
<dbReference type="SFLD" id="SFLDG00002">
    <property type="entry name" value="C1.7:_P-type_atpase_like"/>
    <property type="match status" value="1"/>
</dbReference>
<comment type="catalytic activity">
    <reaction evidence="16">
        <text>Cu(+)(in) + ATP + H2O = Cu(+)(out) + ADP + phosphate + H(+)</text>
        <dbReference type="Rhea" id="RHEA:25792"/>
        <dbReference type="ChEBI" id="CHEBI:15377"/>
        <dbReference type="ChEBI" id="CHEBI:15378"/>
        <dbReference type="ChEBI" id="CHEBI:30616"/>
        <dbReference type="ChEBI" id="CHEBI:43474"/>
        <dbReference type="ChEBI" id="CHEBI:49552"/>
        <dbReference type="ChEBI" id="CHEBI:456216"/>
        <dbReference type="EC" id="7.2.2.8"/>
    </reaction>
</comment>
<organism evidence="20 21">
    <name type="scientific">Nocardioides panzhihuensis</name>
    <dbReference type="NCBI Taxonomy" id="860243"/>
    <lineage>
        <taxon>Bacteria</taxon>
        <taxon>Bacillati</taxon>
        <taxon>Actinomycetota</taxon>
        <taxon>Actinomycetes</taxon>
        <taxon>Propionibacteriales</taxon>
        <taxon>Nocardioidaceae</taxon>
        <taxon>Nocardioides</taxon>
    </lineage>
</organism>
<keyword evidence="9" id="KW-0187">Copper transport</keyword>
<dbReference type="SUPFAM" id="SSF81660">
    <property type="entry name" value="Metal cation-transporting ATPase, ATP-binding domain N"/>
    <property type="match status" value="1"/>
</dbReference>
<dbReference type="GO" id="GO:0043682">
    <property type="term" value="F:P-type divalent copper transporter activity"/>
    <property type="evidence" value="ECO:0007669"/>
    <property type="project" value="TreeGrafter"/>
</dbReference>
<evidence type="ECO:0000313" key="20">
    <source>
        <dbReference type="EMBL" id="NYI80179.1"/>
    </source>
</evidence>
<evidence type="ECO:0000256" key="1">
    <source>
        <dbReference type="ARBA" id="ARBA00004651"/>
    </source>
</evidence>
<keyword evidence="10 17" id="KW-0067">ATP-binding</keyword>
<evidence type="ECO:0000256" key="17">
    <source>
        <dbReference type="RuleBase" id="RU362081"/>
    </source>
</evidence>
<dbReference type="PROSITE" id="PS50846">
    <property type="entry name" value="HMA_2"/>
    <property type="match status" value="1"/>
</dbReference>
<feature type="transmembrane region" description="Helical" evidence="17">
    <location>
        <begin position="383"/>
        <end position="407"/>
    </location>
</feature>
<comment type="similarity">
    <text evidence="2 17">Belongs to the cation transport ATPase (P-type) (TC 3.A.3) family. Type IB subfamily.</text>
</comment>
<evidence type="ECO:0000256" key="16">
    <source>
        <dbReference type="ARBA" id="ARBA00049289"/>
    </source>
</evidence>
<dbReference type="FunFam" id="3.30.70.100:FF:000005">
    <property type="entry name" value="Copper-exporting P-type ATPase A"/>
    <property type="match status" value="1"/>
</dbReference>
<evidence type="ECO:0000256" key="7">
    <source>
        <dbReference type="ARBA" id="ARBA00022723"/>
    </source>
</evidence>
<reference evidence="20 21" key="1">
    <citation type="submission" date="2020-07" db="EMBL/GenBank/DDBJ databases">
        <title>Sequencing the genomes of 1000 actinobacteria strains.</title>
        <authorList>
            <person name="Klenk H.-P."/>
        </authorList>
    </citation>
    <scope>NUCLEOTIDE SEQUENCE [LARGE SCALE GENOMIC DNA]</scope>
    <source>
        <strain evidence="20 21">DSM 26487</strain>
    </source>
</reference>
<evidence type="ECO:0000256" key="4">
    <source>
        <dbReference type="ARBA" id="ARBA00022448"/>
    </source>
</evidence>
<feature type="transmembrane region" description="Helical" evidence="17">
    <location>
        <begin position="135"/>
        <end position="151"/>
    </location>
</feature>
<evidence type="ECO:0000256" key="2">
    <source>
        <dbReference type="ARBA" id="ARBA00006024"/>
    </source>
</evidence>
<feature type="transmembrane region" description="Helical" evidence="17">
    <location>
        <begin position="172"/>
        <end position="191"/>
    </location>
</feature>
<feature type="transmembrane region" description="Helical" evidence="17">
    <location>
        <begin position="716"/>
        <end position="736"/>
    </location>
</feature>
<dbReference type="Gene3D" id="3.40.50.1000">
    <property type="entry name" value="HAD superfamily/HAD-like"/>
    <property type="match status" value="1"/>
</dbReference>
<evidence type="ECO:0000256" key="8">
    <source>
        <dbReference type="ARBA" id="ARBA00022741"/>
    </source>
</evidence>
<evidence type="ECO:0000256" key="9">
    <source>
        <dbReference type="ARBA" id="ARBA00022796"/>
    </source>
</evidence>
<dbReference type="InterPro" id="IPR023298">
    <property type="entry name" value="ATPase_P-typ_TM_dom_sf"/>
</dbReference>
<keyword evidence="12 17" id="KW-1133">Transmembrane helix</keyword>
<evidence type="ECO:0000256" key="5">
    <source>
        <dbReference type="ARBA" id="ARBA00022475"/>
    </source>
</evidence>
<keyword evidence="15 17" id="KW-0472">Membrane</keyword>
<dbReference type="InterPro" id="IPR006121">
    <property type="entry name" value="HMA_dom"/>
</dbReference>
<dbReference type="Gene3D" id="2.70.150.10">
    <property type="entry name" value="Calcium-transporting ATPase, cytoplasmic transduction domain A"/>
    <property type="match status" value="1"/>
</dbReference>
<dbReference type="SUPFAM" id="SSF55008">
    <property type="entry name" value="HMA, heavy metal-associated domain"/>
    <property type="match status" value="1"/>
</dbReference>
<dbReference type="PROSITE" id="PS00154">
    <property type="entry name" value="ATPASE_E1_E2"/>
    <property type="match status" value="1"/>
</dbReference>
<evidence type="ECO:0000256" key="10">
    <source>
        <dbReference type="ARBA" id="ARBA00022840"/>
    </source>
</evidence>
<dbReference type="SFLD" id="SFLDS00003">
    <property type="entry name" value="Haloacid_Dehalogenase"/>
    <property type="match status" value="1"/>
</dbReference>
<protein>
    <recommendedName>
        <fullName evidence="3">P-type Cu(+) transporter</fullName>
        <ecNumber evidence="3">7.2.2.8</ecNumber>
    </recommendedName>
</protein>
<dbReference type="Pfam" id="PF00702">
    <property type="entry name" value="Hydrolase"/>
    <property type="match status" value="1"/>
</dbReference>
<dbReference type="PANTHER" id="PTHR43520">
    <property type="entry name" value="ATP7, ISOFORM B"/>
    <property type="match status" value="1"/>
</dbReference>
<comment type="subcellular location">
    <subcellularLocation>
        <location evidence="1">Cell membrane</location>
        <topology evidence="1">Multi-pass membrane protein</topology>
    </subcellularLocation>
</comment>
<dbReference type="InterPro" id="IPR044492">
    <property type="entry name" value="P_typ_ATPase_HD_dom"/>
</dbReference>
<evidence type="ECO:0000256" key="12">
    <source>
        <dbReference type="ARBA" id="ARBA00022989"/>
    </source>
</evidence>
<dbReference type="Proteomes" id="UP000564496">
    <property type="component" value="Unassembled WGS sequence"/>
</dbReference>
<feature type="compositionally biased region" description="Low complexity" evidence="18">
    <location>
        <begin position="492"/>
        <end position="507"/>
    </location>
</feature>
<dbReference type="SUPFAM" id="SSF81665">
    <property type="entry name" value="Calcium ATPase, transmembrane domain M"/>
    <property type="match status" value="1"/>
</dbReference>
<dbReference type="PANTHER" id="PTHR43520:SF8">
    <property type="entry name" value="P-TYPE CU(+) TRANSPORTER"/>
    <property type="match status" value="1"/>
</dbReference>
<evidence type="ECO:0000256" key="13">
    <source>
        <dbReference type="ARBA" id="ARBA00023008"/>
    </source>
</evidence>
<dbReference type="RefSeq" id="WP_179660397.1">
    <property type="nucleotide sequence ID" value="NZ_JACBZR010000001.1"/>
</dbReference>
<dbReference type="GO" id="GO:0016887">
    <property type="term" value="F:ATP hydrolysis activity"/>
    <property type="evidence" value="ECO:0007669"/>
    <property type="project" value="InterPro"/>
</dbReference>
<keyword evidence="11" id="KW-1278">Translocase</keyword>
<dbReference type="Gene3D" id="3.40.1110.10">
    <property type="entry name" value="Calcium-transporting ATPase, cytoplasmic domain N"/>
    <property type="match status" value="1"/>
</dbReference>
<keyword evidence="8 17" id="KW-0547">Nucleotide-binding</keyword>
<keyword evidence="5 17" id="KW-1003">Cell membrane</keyword>
<dbReference type="SFLD" id="SFLDF00027">
    <property type="entry name" value="p-type_atpase"/>
    <property type="match status" value="1"/>
</dbReference>
<dbReference type="FunFam" id="2.70.150.10:FF:000020">
    <property type="entry name" value="Copper-exporting P-type ATPase A"/>
    <property type="match status" value="1"/>
</dbReference>
<keyword evidence="13" id="KW-0186">Copper</keyword>
<keyword evidence="21" id="KW-1185">Reference proteome</keyword>
<feature type="transmembrane region" description="Helical" evidence="17">
    <location>
        <begin position="357"/>
        <end position="377"/>
    </location>
</feature>
<evidence type="ECO:0000256" key="11">
    <source>
        <dbReference type="ARBA" id="ARBA00022967"/>
    </source>
</evidence>
<dbReference type="CDD" id="cd02094">
    <property type="entry name" value="P-type_ATPase_Cu-like"/>
    <property type="match status" value="1"/>
</dbReference>
<keyword evidence="7 17" id="KW-0479">Metal-binding</keyword>
<dbReference type="GO" id="GO:0005507">
    <property type="term" value="F:copper ion binding"/>
    <property type="evidence" value="ECO:0007669"/>
    <property type="project" value="TreeGrafter"/>
</dbReference>
<dbReference type="GO" id="GO:0140581">
    <property type="term" value="F:P-type monovalent copper transporter activity"/>
    <property type="evidence" value="ECO:0007669"/>
    <property type="project" value="UniProtKB-EC"/>
</dbReference>
<dbReference type="InterPro" id="IPR036163">
    <property type="entry name" value="HMA_dom_sf"/>
</dbReference>
<dbReference type="Pfam" id="PF00403">
    <property type="entry name" value="HMA"/>
    <property type="match status" value="1"/>
</dbReference>